<feature type="compositionally biased region" description="Basic residues" evidence="1">
    <location>
        <begin position="95"/>
        <end position="105"/>
    </location>
</feature>
<feature type="region of interest" description="Disordered" evidence="1">
    <location>
        <begin position="62"/>
        <end position="114"/>
    </location>
</feature>
<protein>
    <submittedName>
        <fullName evidence="2">Uncharacterized protein</fullName>
    </submittedName>
</protein>
<accession>A0AA88T2I4</accession>
<dbReference type="Proteomes" id="UP001187415">
    <property type="component" value="Unassembled WGS sequence"/>
</dbReference>
<keyword evidence="3" id="KW-1185">Reference proteome</keyword>
<gene>
    <name evidence="2" type="ORF">Q5P01_001134</name>
</gene>
<dbReference type="AlphaFoldDB" id="A0AA88T2I4"/>
<proteinExistence type="predicted"/>
<sequence length="114" mass="12608">MFPVLVKHKHRSVLIPLQTGTVTVPRYHYSLSLLGPNNCWVMGSIRQCCILAVIEEAVAPTAVADEEQSSQEDQGTDGAGFPLQQEAEQVEAHKHGVVKPQRRVQRLGDEQHGE</sequence>
<comment type="caution">
    <text evidence="2">The sequence shown here is derived from an EMBL/GenBank/DDBJ whole genome shotgun (WGS) entry which is preliminary data.</text>
</comment>
<reference evidence="2" key="1">
    <citation type="submission" date="2023-07" db="EMBL/GenBank/DDBJ databases">
        <title>Chromosome-level Genome Assembly of Striped Snakehead (Channa striata).</title>
        <authorList>
            <person name="Liu H."/>
        </authorList>
    </citation>
    <scope>NUCLEOTIDE SEQUENCE</scope>
    <source>
        <strain evidence="2">Gz</strain>
        <tissue evidence="2">Muscle</tissue>
    </source>
</reference>
<evidence type="ECO:0000313" key="3">
    <source>
        <dbReference type="Proteomes" id="UP001187415"/>
    </source>
</evidence>
<dbReference type="EMBL" id="JAUPFM010000001">
    <property type="protein sequence ID" value="KAK2861601.1"/>
    <property type="molecule type" value="Genomic_DNA"/>
</dbReference>
<evidence type="ECO:0000256" key="1">
    <source>
        <dbReference type="SAM" id="MobiDB-lite"/>
    </source>
</evidence>
<organism evidence="2 3">
    <name type="scientific">Channa striata</name>
    <name type="common">Snakehead murrel</name>
    <name type="synonym">Ophicephalus striatus</name>
    <dbReference type="NCBI Taxonomy" id="64152"/>
    <lineage>
        <taxon>Eukaryota</taxon>
        <taxon>Metazoa</taxon>
        <taxon>Chordata</taxon>
        <taxon>Craniata</taxon>
        <taxon>Vertebrata</taxon>
        <taxon>Euteleostomi</taxon>
        <taxon>Actinopterygii</taxon>
        <taxon>Neopterygii</taxon>
        <taxon>Teleostei</taxon>
        <taxon>Neoteleostei</taxon>
        <taxon>Acanthomorphata</taxon>
        <taxon>Anabantaria</taxon>
        <taxon>Anabantiformes</taxon>
        <taxon>Channoidei</taxon>
        <taxon>Channidae</taxon>
        <taxon>Channa</taxon>
    </lineage>
</organism>
<name>A0AA88T2I4_CHASR</name>
<evidence type="ECO:0000313" key="2">
    <source>
        <dbReference type="EMBL" id="KAK2861601.1"/>
    </source>
</evidence>